<feature type="binding site" evidence="8">
    <location>
        <begin position="101"/>
        <end position="102"/>
    </location>
    <ligand>
        <name>substrate</name>
    </ligand>
</feature>
<dbReference type="InterPro" id="IPR036441">
    <property type="entry name" value="DHquinase_II_sf"/>
</dbReference>
<evidence type="ECO:0000256" key="5">
    <source>
        <dbReference type="ARBA" id="ARBA00011193"/>
    </source>
</evidence>
<comment type="similarity">
    <text evidence="4 8">Belongs to the type-II 3-dehydroquinase family.</text>
</comment>
<feature type="binding site" evidence="8">
    <location>
        <position position="87"/>
    </location>
    <ligand>
        <name>substrate</name>
    </ligand>
</feature>
<gene>
    <name evidence="8 9" type="primary">aroQ</name>
    <name evidence="9" type="ORF">OOT00_07125</name>
</gene>
<dbReference type="PROSITE" id="PS01029">
    <property type="entry name" value="DEHYDROQUINASE_II"/>
    <property type="match status" value="1"/>
</dbReference>
<feature type="binding site" evidence="8">
    <location>
        <position position="80"/>
    </location>
    <ligand>
        <name>substrate</name>
    </ligand>
</feature>
<organism evidence="9 10">
    <name type="scientific">Desulfobotulus pelophilus</name>
    <dbReference type="NCBI Taxonomy" id="2823377"/>
    <lineage>
        <taxon>Bacteria</taxon>
        <taxon>Pseudomonadati</taxon>
        <taxon>Thermodesulfobacteriota</taxon>
        <taxon>Desulfobacteria</taxon>
        <taxon>Desulfobacterales</taxon>
        <taxon>Desulfobacteraceae</taxon>
        <taxon>Desulfobotulus</taxon>
    </lineage>
</organism>
<feature type="binding site" evidence="8">
    <location>
        <position position="74"/>
    </location>
    <ligand>
        <name>substrate</name>
    </ligand>
</feature>
<name>A0ABT3N9V3_9BACT</name>
<reference evidence="9 10" key="1">
    <citation type="submission" date="2022-11" db="EMBL/GenBank/DDBJ databases">
        <title>Desulfobotulus tamanensis H1 sp. nov. - anaerobic, alkaliphilic, sulphate reducing bacterium isolated from terrestrial mud volcano.</title>
        <authorList>
            <person name="Frolova A."/>
            <person name="Merkel A.Y."/>
            <person name="Slobodkin A.I."/>
        </authorList>
    </citation>
    <scope>NUCLEOTIDE SEQUENCE [LARGE SCALE GENOMIC DNA]</scope>
    <source>
        <strain evidence="9 10">H1</strain>
    </source>
</reference>
<comment type="function">
    <text evidence="2 8">Catalyzes a trans-dehydration via an enolate intermediate.</text>
</comment>
<feature type="site" description="Transition state stabilizer" evidence="8">
    <location>
        <position position="18"/>
    </location>
</feature>
<dbReference type="EMBL" id="JAPFPW010000006">
    <property type="protein sequence ID" value="MCW7753752.1"/>
    <property type="molecule type" value="Genomic_DNA"/>
</dbReference>
<accession>A0ABT3N9V3</accession>
<dbReference type="CDD" id="cd00466">
    <property type="entry name" value="DHQase_II"/>
    <property type="match status" value="1"/>
</dbReference>
<dbReference type="NCBIfam" id="NF003805">
    <property type="entry name" value="PRK05395.1-2"/>
    <property type="match status" value="1"/>
</dbReference>
<evidence type="ECO:0000256" key="1">
    <source>
        <dbReference type="ARBA" id="ARBA00001864"/>
    </source>
</evidence>
<dbReference type="PIRSF" id="PIRSF001399">
    <property type="entry name" value="DHquinase_II"/>
    <property type="match status" value="1"/>
</dbReference>
<keyword evidence="8" id="KW-0028">Amino-acid biosynthesis</keyword>
<dbReference type="Gene3D" id="3.40.50.9100">
    <property type="entry name" value="Dehydroquinase, class II"/>
    <property type="match status" value="1"/>
</dbReference>
<keyword evidence="7 8" id="KW-0456">Lyase</keyword>
<comment type="subunit">
    <text evidence="5 8">Homododecamer.</text>
</comment>
<comment type="pathway">
    <text evidence="3 8">Metabolic intermediate biosynthesis; chorismate biosynthesis; chorismate from D-erythrose 4-phosphate and phosphoenolpyruvate: step 3/7.</text>
</comment>
<dbReference type="EC" id="4.2.1.10" evidence="6 8"/>
<evidence type="ECO:0000256" key="6">
    <source>
        <dbReference type="ARBA" id="ARBA00012060"/>
    </source>
</evidence>
<dbReference type="PANTHER" id="PTHR21272:SF3">
    <property type="entry name" value="CATABOLIC 3-DEHYDROQUINASE"/>
    <property type="match status" value="1"/>
</dbReference>
<evidence type="ECO:0000313" key="10">
    <source>
        <dbReference type="Proteomes" id="UP001209681"/>
    </source>
</evidence>
<evidence type="ECO:0000256" key="2">
    <source>
        <dbReference type="ARBA" id="ARBA00003924"/>
    </source>
</evidence>
<dbReference type="GO" id="GO:0003855">
    <property type="term" value="F:3-dehydroquinate dehydratase activity"/>
    <property type="evidence" value="ECO:0007669"/>
    <property type="project" value="UniProtKB-EC"/>
</dbReference>
<dbReference type="HAMAP" id="MF_00169">
    <property type="entry name" value="AroQ"/>
    <property type="match status" value="1"/>
</dbReference>
<keyword evidence="10" id="KW-1185">Reference proteome</keyword>
<comment type="catalytic activity">
    <reaction evidence="1 8">
        <text>3-dehydroquinate = 3-dehydroshikimate + H2O</text>
        <dbReference type="Rhea" id="RHEA:21096"/>
        <dbReference type="ChEBI" id="CHEBI:15377"/>
        <dbReference type="ChEBI" id="CHEBI:16630"/>
        <dbReference type="ChEBI" id="CHEBI:32364"/>
        <dbReference type="EC" id="4.2.1.10"/>
    </reaction>
</comment>
<sequence>MGSILVIHGPNLNMLGKREPHIYGSLSLDDINAALMEKANQEGFLLESFQSNHEGELVDRIQKAFGHTDGLIINPGAFTHTSVAIRDALLILNLPIIEVHISNIHKREEFRRHSFVSDIATGQIVGLGARGYILALSAIMSILSKEDSLK</sequence>
<dbReference type="NCBIfam" id="NF003804">
    <property type="entry name" value="PRK05395.1-1"/>
    <property type="match status" value="1"/>
</dbReference>
<evidence type="ECO:0000256" key="4">
    <source>
        <dbReference type="ARBA" id="ARBA00011037"/>
    </source>
</evidence>
<comment type="caution">
    <text evidence="9">The sequence shown here is derived from an EMBL/GenBank/DDBJ whole genome shotgun (WGS) entry which is preliminary data.</text>
</comment>
<dbReference type="NCBIfam" id="NF003806">
    <property type="entry name" value="PRK05395.1-3"/>
    <property type="match status" value="1"/>
</dbReference>
<dbReference type="PANTHER" id="PTHR21272">
    <property type="entry name" value="CATABOLIC 3-DEHYDROQUINASE"/>
    <property type="match status" value="1"/>
</dbReference>
<protein>
    <recommendedName>
        <fullName evidence="6 8">3-dehydroquinate dehydratase</fullName>
        <shortName evidence="8">3-dehydroquinase</shortName>
        <ecNumber evidence="6 8">4.2.1.10</ecNumber>
    </recommendedName>
    <alternativeName>
        <fullName evidence="8">Type II DHQase</fullName>
    </alternativeName>
</protein>
<dbReference type="InterPro" id="IPR001874">
    <property type="entry name" value="DHquinase_II"/>
</dbReference>
<evidence type="ECO:0000256" key="7">
    <source>
        <dbReference type="ARBA" id="ARBA00023239"/>
    </source>
</evidence>
<evidence type="ECO:0000313" key="9">
    <source>
        <dbReference type="EMBL" id="MCW7753752.1"/>
    </source>
</evidence>
<proteinExistence type="inferred from homology"/>
<keyword evidence="8" id="KW-0057">Aromatic amino acid biosynthesis</keyword>
<dbReference type="SUPFAM" id="SSF52304">
    <property type="entry name" value="Type II 3-dehydroquinate dehydratase"/>
    <property type="match status" value="1"/>
</dbReference>
<feature type="active site" description="Proton acceptor" evidence="8">
    <location>
        <position position="23"/>
    </location>
</feature>
<dbReference type="Pfam" id="PF01220">
    <property type="entry name" value="DHquinase_II"/>
    <property type="match status" value="1"/>
</dbReference>
<dbReference type="NCBIfam" id="NF003807">
    <property type="entry name" value="PRK05395.1-4"/>
    <property type="match status" value="1"/>
</dbReference>
<dbReference type="NCBIfam" id="TIGR01088">
    <property type="entry name" value="aroQ"/>
    <property type="match status" value="1"/>
</dbReference>
<feature type="active site" description="Proton donor" evidence="8">
    <location>
        <position position="100"/>
    </location>
</feature>
<dbReference type="Proteomes" id="UP001209681">
    <property type="component" value="Unassembled WGS sequence"/>
</dbReference>
<dbReference type="InterPro" id="IPR018509">
    <property type="entry name" value="DHquinase_II_CS"/>
</dbReference>
<evidence type="ECO:0000256" key="3">
    <source>
        <dbReference type="ARBA" id="ARBA00004902"/>
    </source>
</evidence>
<feature type="binding site" evidence="8">
    <location>
        <position position="111"/>
    </location>
    <ligand>
        <name>substrate</name>
    </ligand>
</feature>
<evidence type="ECO:0000256" key="8">
    <source>
        <dbReference type="HAMAP-Rule" id="MF_00169"/>
    </source>
</evidence>